<dbReference type="GO" id="GO:0008080">
    <property type="term" value="F:N-acetyltransferase activity"/>
    <property type="evidence" value="ECO:0007669"/>
    <property type="project" value="InterPro"/>
</dbReference>
<dbReference type="CDD" id="cd04301">
    <property type="entry name" value="NAT_SF"/>
    <property type="match status" value="1"/>
</dbReference>
<comment type="caution">
    <text evidence="3">The sequence shown here is derived from an EMBL/GenBank/DDBJ whole genome shotgun (WGS) entry which is preliminary data.</text>
</comment>
<dbReference type="InterPro" id="IPR050769">
    <property type="entry name" value="NAT_camello-type"/>
</dbReference>
<feature type="domain" description="N-acetyltransferase" evidence="2">
    <location>
        <begin position="5"/>
        <end position="169"/>
    </location>
</feature>
<dbReference type="EMBL" id="NXID01000006">
    <property type="protein sequence ID" value="RXK16530.1"/>
    <property type="molecule type" value="Genomic_DNA"/>
</dbReference>
<evidence type="ECO:0000313" key="3">
    <source>
        <dbReference type="EMBL" id="RXK16530.1"/>
    </source>
</evidence>
<dbReference type="PROSITE" id="PS51186">
    <property type="entry name" value="GNAT"/>
    <property type="match status" value="1"/>
</dbReference>
<dbReference type="SUPFAM" id="SSF55729">
    <property type="entry name" value="Acyl-CoA N-acyltransferases (Nat)"/>
    <property type="match status" value="1"/>
</dbReference>
<evidence type="ECO:0000256" key="1">
    <source>
        <dbReference type="ARBA" id="ARBA00022679"/>
    </source>
</evidence>
<dbReference type="PANTHER" id="PTHR13947">
    <property type="entry name" value="GNAT FAMILY N-ACETYLTRANSFERASE"/>
    <property type="match status" value="1"/>
</dbReference>
<dbReference type="Pfam" id="PF00583">
    <property type="entry name" value="Acetyltransf_1"/>
    <property type="match status" value="1"/>
</dbReference>
<evidence type="ECO:0000259" key="2">
    <source>
        <dbReference type="PROSITE" id="PS51186"/>
    </source>
</evidence>
<dbReference type="RefSeq" id="WP_114841183.1">
    <property type="nucleotide sequence ID" value="NZ_CP031219.1"/>
</dbReference>
<gene>
    <name evidence="3" type="ORF">CP985_02985</name>
</gene>
<keyword evidence="1" id="KW-0808">Transferase</keyword>
<proteinExistence type="predicted"/>
<dbReference type="Proteomes" id="UP000290092">
    <property type="component" value="Unassembled WGS sequence"/>
</dbReference>
<protein>
    <submittedName>
        <fullName evidence="3">GNAT family N-acetyltransferase</fullName>
    </submittedName>
</protein>
<accession>A0AAX2AK19</accession>
<name>A0AAX2AK19_9BACT</name>
<dbReference type="KEGG" id="amyt:AMYT_0715"/>
<dbReference type="InterPro" id="IPR000182">
    <property type="entry name" value="GNAT_dom"/>
</dbReference>
<evidence type="ECO:0000313" key="4">
    <source>
        <dbReference type="Proteomes" id="UP000290092"/>
    </source>
</evidence>
<reference evidence="3 4" key="1">
    <citation type="submission" date="2017-09" db="EMBL/GenBank/DDBJ databases">
        <title>Genomics of the genus Arcobacter.</title>
        <authorList>
            <person name="Perez-Cataluna A."/>
            <person name="Figueras M.J."/>
            <person name="Salas-Masso N."/>
        </authorList>
    </citation>
    <scope>NUCLEOTIDE SEQUENCE [LARGE SCALE GENOMIC DNA]</scope>
    <source>
        <strain evidence="3 4">CECT 7386</strain>
    </source>
</reference>
<dbReference type="InterPro" id="IPR016181">
    <property type="entry name" value="Acyl_CoA_acyltransferase"/>
</dbReference>
<keyword evidence="4" id="KW-1185">Reference proteome</keyword>
<dbReference type="Gene3D" id="3.40.630.30">
    <property type="match status" value="1"/>
</dbReference>
<dbReference type="AlphaFoldDB" id="A0AAX2AK19"/>
<sequence length="185" mass="22077">MIENITFKQVDKALTLKAKTFIMQECYSNYSTRITTKQYKVLALKLDKLIKDKNNAFFVALNEKDEIVGSISISAYDNRIEVLKKYYKNENLAEIGRCYILKKYRRYKIASKLFNLATLFALKKNYQKLYLHTHYFLDGGFSFWKKMGFEITYEEKGIWETIHMQKLIPAQSYEYKNLSTSYMEY</sequence>
<dbReference type="PANTHER" id="PTHR13947:SF37">
    <property type="entry name" value="LD18367P"/>
    <property type="match status" value="1"/>
</dbReference>
<organism evidence="3 4">
    <name type="scientific">Malaciobacter mytili LMG 24559</name>
    <dbReference type="NCBI Taxonomy" id="1032238"/>
    <lineage>
        <taxon>Bacteria</taxon>
        <taxon>Pseudomonadati</taxon>
        <taxon>Campylobacterota</taxon>
        <taxon>Epsilonproteobacteria</taxon>
        <taxon>Campylobacterales</taxon>
        <taxon>Arcobacteraceae</taxon>
        <taxon>Malaciobacter</taxon>
    </lineage>
</organism>